<name>A0A0C2MPW0_THEKT</name>
<evidence type="ECO:0000313" key="1">
    <source>
        <dbReference type="EMBL" id="KII63656.1"/>
    </source>
</evidence>
<protein>
    <submittedName>
        <fullName evidence="1">Coiled-coil domain-containing protein 12</fullName>
    </submittedName>
</protein>
<accession>A0A0C2MPW0</accession>
<dbReference type="GO" id="GO:0005684">
    <property type="term" value="C:U2-type spliceosomal complex"/>
    <property type="evidence" value="ECO:0007669"/>
    <property type="project" value="TreeGrafter"/>
</dbReference>
<dbReference type="GO" id="GO:0071014">
    <property type="term" value="C:post-mRNA release spliceosomal complex"/>
    <property type="evidence" value="ECO:0007669"/>
    <property type="project" value="TreeGrafter"/>
</dbReference>
<sequence length="123" mass="14790">MAEESRIFELYDQKLKFRNYVPNDERFKKYVVPPVKPVILKDHVDDFINKAKSFSYFKNELDIKALAPKKADWDFKRLIQDKLDRLDRRTKQKINDLVYDKYKNNDSEFFGVSVDEMREGSKS</sequence>
<dbReference type="Pfam" id="PF08315">
    <property type="entry name" value="cwf18"/>
    <property type="match status" value="1"/>
</dbReference>
<dbReference type="OrthoDB" id="10261348at2759"/>
<dbReference type="OMA" id="MPESIEN"/>
<dbReference type="EMBL" id="JWZT01004623">
    <property type="protein sequence ID" value="KII63656.1"/>
    <property type="molecule type" value="Genomic_DNA"/>
</dbReference>
<dbReference type="PANTHER" id="PTHR31551">
    <property type="entry name" value="PRE-MRNA-SPLICING FACTOR CWF18"/>
    <property type="match status" value="1"/>
</dbReference>
<dbReference type="AlphaFoldDB" id="A0A0C2MPW0"/>
<comment type="caution">
    <text evidence="1">The sequence shown here is derived from an EMBL/GenBank/DDBJ whole genome shotgun (WGS) entry which is preliminary data.</text>
</comment>
<dbReference type="Proteomes" id="UP000031668">
    <property type="component" value="Unassembled WGS sequence"/>
</dbReference>
<dbReference type="PANTHER" id="PTHR31551:SF1">
    <property type="entry name" value="COILED-COIL DOMAIN-CONTAINING PROTEIN 12"/>
    <property type="match status" value="1"/>
</dbReference>
<gene>
    <name evidence="1" type="ORF">RF11_06192</name>
</gene>
<evidence type="ECO:0000313" key="2">
    <source>
        <dbReference type="Proteomes" id="UP000031668"/>
    </source>
</evidence>
<dbReference type="InterPro" id="IPR013169">
    <property type="entry name" value="mRNA_splic_Cwf18-like"/>
</dbReference>
<keyword evidence="2" id="KW-1185">Reference proteome</keyword>
<organism evidence="1 2">
    <name type="scientific">Thelohanellus kitauei</name>
    <name type="common">Myxosporean</name>
    <dbReference type="NCBI Taxonomy" id="669202"/>
    <lineage>
        <taxon>Eukaryota</taxon>
        <taxon>Metazoa</taxon>
        <taxon>Cnidaria</taxon>
        <taxon>Myxozoa</taxon>
        <taxon>Myxosporea</taxon>
        <taxon>Bivalvulida</taxon>
        <taxon>Platysporina</taxon>
        <taxon>Myxobolidae</taxon>
        <taxon>Thelohanellus</taxon>
    </lineage>
</organism>
<reference evidence="1 2" key="1">
    <citation type="journal article" date="2014" name="Genome Biol. Evol.">
        <title>The genome of the myxosporean Thelohanellus kitauei shows adaptations to nutrient acquisition within its fish host.</title>
        <authorList>
            <person name="Yang Y."/>
            <person name="Xiong J."/>
            <person name="Zhou Z."/>
            <person name="Huo F."/>
            <person name="Miao W."/>
            <person name="Ran C."/>
            <person name="Liu Y."/>
            <person name="Zhang J."/>
            <person name="Feng J."/>
            <person name="Wang M."/>
            <person name="Wang M."/>
            <person name="Wang L."/>
            <person name="Yao B."/>
        </authorList>
    </citation>
    <scope>NUCLEOTIDE SEQUENCE [LARGE SCALE GENOMIC DNA]</scope>
    <source>
        <strain evidence="1">Wuqing</strain>
    </source>
</reference>
<proteinExistence type="predicted"/>